<dbReference type="GO" id="GO:0009451">
    <property type="term" value="P:RNA modification"/>
    <property type="evidence" value="ECO:0007669"/>
    <property type="project" value="InterPro"/>
</dbReference>
<evidence type="ECO:0000256" key="4">
    <source>
        <dbReference type="SAM" id="Phobius"/>
    </source>
</evidence>
<dbReference type="PANTHER" id="PTHR47926">
    <property type="entry name" value="PENTATRICOPEPTIDE REPEAT-CONTAINING PROTEIN"/>
    <property type="match status" value="1"/>
</dbReference>
<feature type="repeat" description="PPR" evidence="2">
    <location>
        <begin position="42"/>
        <end position="76"/>
    </location>
</feature>
<dbReference type="InterPro" id="IPR002885">
    <property type="entry name" value="PPR_rpt"/>
</dbReference>
<dbReference type="EMBL" id="JAAMPC010000003">
    <property type="protein sequence ID" value="KAG2320277.1"/>
    <property type="molecule type" value="Genomic_DNA"/>
</dbReference>
<dbReference type="GO" id="GO:0003723">
    <property type="term" value="F:RNA binding"/>
    <property type="evidence" value="ECO:0007669"/>
    <property type="project" value="InterPro"/>
</dbReference>
<keyword evidence="4" id="KW-1133">Transmembrane helix</keyword>
<dbReference type="PROSITE" id="PS51375">
    <property type="entry name" value="PPR"/>
    <property type="match status" value="1"/>
</dbReference>
<dbReference type="PANTHER" id="PTHR47926:SF347">
    <property type="entry name" value="PENTATRICOPEPTIDE REPEAT-CONTAINING PROTEIN"/>
    <property type="match status" value="1"/>
</dbReference>
<feature type="region of interest" description="Disordered" evidence="3">
    <location>
        <begin position="1"/>
        <end position="43"/>
    </location>
</feature>
<dbReference type="InterPro" id="IPR011990">
    <property type="entry name" value="TPR-like_helical_dom_sf"/>
</dbReference>
<keyword evidence="4" id="KW-0812">Transmembrane</keyword>
<dbReference type="Pfam" id="PF01535">
    <property type="entry name" value="PPR"/>
    <property type="match status" value="2"/>
</dbReference>
<feature type="transmembrane region" description="Helical" evidence="4">
    <location>
        <begin position="166"/>
        <end position="188"/>
    </location>
</feature>
<sequence>MALLPAIGIPSPAPPQQTPFVSRNNHANRNTHQLNHQSTPETTVSWTSRITLLSRNGRLAEAAKEFTAMRLAGVEPNHITFIALLSGCADSEPLGDSLHGYACKLGLDRNHVMVGTAILGIYSKRGRFRKARLVFDRIEDRNSKGLHEEALAWFREMQVSGVKPDYVAIIAALAACTNLGALSFGLWVHRYVVSF</sequence>
<evidence type="ECO:0000256" key="1">
    <source>
        <dbReference type="ARBA" id="ARBA00022737"/>
    </source>
</evidence>
<keyword evidence="1" id="KW-0677">Repeat</keyword>
<name>A0A8X8B3X7_BRACI</name>
<dbReference type="Pfam" id="PF13041">
    <property type="entry name" value="PPR_2"/>
    <property type="match status" value="1"/>
</dbReference>
<evidence type="ECO:0000313" key="6">
    <source>
        <dbReference type="Proteomes" id="UP000886595"/>
    </source>
</evidence>
<organism evidence="5 6">
    <name type="scientific">Brassica carinata</name>
    <name type="common">Ethiopian mustard</name>
    <name type="synonym">Abyssinian cabbage</name>
    <dbReference type="NCBI Taxonomy" id="52824"/>
    <lineage>
        <taxon>Eukaryota</taxon>
        <taxon>Viridiplantae</taxon>
        <taxon>Streptophyta</taxon>
        <taxon>Embryophyta</taxon>
        <taxon>Tracheophyta</taxon>
        <taxon>Spermatophyta</taxon>
        <taxon>Magnoliopsida</taxon>
        <taxon>eudicotyledons</taxon>
        <taxon>Gunneridae</taxon>
        <taxon>Pentapetalae</taxon>
        <taxon>rosids</taxon>
        <taxon>malvids</taxon>
        <taxon>Brassicales</taxon>
        <taxon>Brassicaceae</taxon>
        <taxon>Brassiceae</taxon>
        <taxon>Brassica</taxon>
    </lineage>
</organism>
<feature type="compositionally biased region" description="Polar residues" evidence="3">
    <location>
        <begin position="18"/>
        <end position="43"/>
    </location>
</feature>
<evidence type="ECO:0000256" key="3">
    <source>
        <dbReference type="SAM" id="MobiDB-lite"/>
    </source>
</evidence>
<dbReference type="Proteomes" id="UP000886595">
    <property type="component" value="Unassembled WGS sequence"/>
</dbReference>
<reference evidence="5 6" key="1">
    <citation type="submission" date="2020-02" db="EMBL/GenBank/DDBJ databases">
        <authorList>
            <person name="Ma Q."/>
            <person name="Huang Y."/>
            <person name="Song X."/>
            <person name="Pei D."/>
        </authorList>
    </citation>
    <scope>NUCLEOTIDE SEQUENCE [LARGE SCALE GENOMIC DNA]</scope>
    <source>
        <strain evidence="5">Sxm20200214</strain>
        <tissue evidence="5">Leaf</tissue>
    </source>
</reference>
<dbReference type="AlphaFoldDB" id="A0A8X8B3X7"/>
<evidence type="ECO:0000313" key="5">
    <source>
        <dbReference type="EMBL" id="KAG2320277.1"/>
    </source>
</evidence>
<dbReference type="InterPro" id="IPR046960">
    <property type="entry name" value="PPR_At4g14850-like_plant"/>
</dbReference>
<keyword evidence="6" id="KW-1185">Reference proteome</keyword>
<evidence type="ECO:0008006" key="7">
    <source>
        <dbReference type="Google" id="ProtNLM"/>
    </source>
</evidence>
<protein>
    <recommendedName>
        <fullName evidence="7">Pentatricopeptide repeat-containing protein</fullName>
    </recommendedName>
</protein>
<comment type="caution">
    <text evidence="5">The sequence shown here is derived from an EMBL/GenBank/DDBJ whole genome shotgun (WGS) entry which is preliminary data.</text>
</comment>
<keyword evidence="4" id="KW-0472">Membrane</keyword>
<dbReference type="OrthoDB" id="185373at2759"/>
<proteinExistence type="predicted"/>
<accession>A0A8X8B3X7</accession>
<gene>
    <name evidence="5" type="ORF">Bca52824_013490</name>
</gene>
<dbReference type="NCBIfam" id="TIGR00756">
    <property type="entry name" value="PPR"/>
    <property type="match status" value="1"/>
</dbReference>
<evidence type="ECO:0000256" key="2">
    <source>
        <dbReference type="PROSITE-ProRule" id="PRU00708"/>
    </source>
</evidence>
<dbReference type="Gene3D" id="1.25.40.10">
    <property type="entry name" value="Tetratricopeptide repeat domain"/>
    <property type="match status" value="2"/>
</dbReference>